<dbReference type="RefSeq" id="WP_358630303.1">
    <property type="nucleotide sequence ID" value="NZ_JBFAEV010000002.1"/>
</dbReference>
<evidence type="ECO:0000259" key="9">
    <source>
        <dbReference type="PROSITE" id="PS50110"/>
    </source>
</evidence>
<reference evidence="11 12" key="1">
    <citation type="submission" date="2024-11" db="EMBL/GenBank/DDBJ databases">
        <title>The Natural Products Discovery Center: Release of the First 8490 Sequenced Strains for Exploring Actinobacteria Biosynthetic Diversity.</title>
        <authorList>
            <person name="Kalkreuter E."/>
            <person name="Kautsar S.A."/>
            <person name="Yang D."/>
            <person name="Bader C.D."/>
            <person name="Teijaro C.N."/>
            <person name="Fluegel L."/>
            <person name="Davis C.M."/>
            <person name="Simpson J.R."/>
            <person name="Lauterbach L."/>
            <person name="Steele A.D."/>
            <person name="Gui C."/>
            <person name="Meng S."/>
            <person name="Li G."/>
            <person name="Viehrig K."/>
            <person name="Ye F."/>
            <person name="Su P."/>
            <person name="Kiefer A.F."/>
            <person name="Nichols A."/>
            <person name="Cepeda A.J."/>
            <person name="Yan W."/>
            <person name="Fan B."/>
            <person name="Jiang Y."/>
            <person name="Adhikari A."/>
            <person name="Zheng C.-J."/>
            <person name="Schuster L."/>
            <person name="Cowan T.M."/>
            <person name="Smanski M.J."/>
            <person name="Chevrette M.G."/>
            <person name="De Carvalho L.P.S."/>
            <person name="Shen B."/>
        </authorList>
    </citation>
    <scope>NUCLEOTIDE SEQUENCE [LARGE SCALE GENOMIC DNA]</scope>
    <source>
        <strain evidence="11 12">NPDC020863</strain>
    </source>
</reference>
<dbReference type="PROSITE" id="PS50110">
    <property type="entry name" value="RESPONSE_REGULATORY"/>
    <property type="match status" value="1"/>
</dbReference>
<feature type="modified residue" description="4-aspartylphosphate" evidence="7">
    <location>
        <position position="61"/>
    </location>
</feature>
<name>A0ABW8M2M6_9ACTN</name>
<evidence type="ECO:0000256" key="1">
    <source>
        <dbReference type="ARBA" id="ARBA00004496"/>
    </source>
</evidence>
<keyword evidence="4" id="KW-0805">Transcription regulation</keyword>
<evidence type="ECO:0000256" key="2">
    <source>
        <dbReference type="ARBA" id="ARBA00022553"/>
    </source>
</evidence>
<keyword evidence="12" id="KW-1185">Reference proteome</keyword>
<dbReference type="Gene3D" id="6.10.250.690">
    <property type="match status" value="1"/>
</dbReference>
<comment type="subcellular location">
    <subcellularLocation>
        <location evidence="1">Cytoplasm</location>
    </subcellularLocation>
</comment>
<dbReference type="PROSITE" id="PS51755">
    <property type="entry name" value="OMPR_PHOB"/>
    <property type="match status" value="1"/>
</dbReference>
<accession>A0ABW8M2M6</accession>
<dbReference type="EMBL" id="JBJDQH010000026">
    <property type="protein sequence ID" value="MFK4272429.1"/>
    <property type="molecule type" value="Genomic_DNA"/>
</dbReference>
<dbReference type="InterPro" id="IPR011006">
    <property type="entry name" value="CheY-like_superfamily"/>
</dbReference>
<evidence type="ECO:0000256" key="6">
    <source>
        <dbReference type="ARBA" id="ARBA00023163"/>
    </source>
</evidence>
<sequence>MHETARILVVDDDPAVREALGRTLRFEGYEVDTAQDGLEALTRLRHPARSEQGPPDLVLLDVMMPGLDGLAVARRIRSGGDIVPIMMVTARDSIGDRIVGLDNGADDYLTKPYAGEELLARVRALLRRGAHRPAVPAVPAAAGLPASPEPAARLSFEDVTLDSHTRRVTRAGRRLDLTKTEYALLKLFLSRPREVLTRAAILRDVWGFEFEPTSNTLDVYVMYLRRKTEAGGEPRLLHTVRGVGYVLRALVGD</sequence>
<dbReference type="Gene3D" id="3.40.50.2300">
    <property type="match status" value="1"/>
</dbReference>
<dbReference type="Pfam" id="PF00486">
    <property type="entry name" value="Trans_reg_C"/>
    <property type="match status" value="1"/>
</dbReference>
<evidence type="ECO:0000256" key="4">
    <source>
        <dbReference type="ARBA" id="ARBA00023015"/>
    </source>
</evidence>
<evidence type="ECO:0000313" key="12">
    <source>
        <dbReference type="Proteomes" id="UP001620295"/>
    </source>
</evidence>
<dbReference type="PANTHER" id="PTHR48111">
    <property type="entry name" value="REGULATOR OF RPOS"/>
    <property type="match status" value="1"/>
</dbReference>
<dbReference type="PANTHER" id="PTHR48111:SF22">
    <property type="entry name" value="REGULATOR OF RPOS"/>
    <property type="match status" value="1"/>
</dbReference>
<dbReference type="InterPro" id="IPR001789">
    <property type="entry name" value="Sig_transdc_resp-reg_receiver"/>
</dbReference>
<evidence type="ECO:0000259" key="10">
    <source>
        <dbReference type="PROSITE" id="PS51755"/>
    </source>
</evidence>
<dbReference type="InterPro" id="IPR036388">
    <property type="entry name" value="WH-like_DNA-bd_sf"/>
</dbReference>
<dbReference type="InterPro" id="IPR016032">
    <property type="entry name" value="Sig_transdc_resp-reg_C-effctor"/>
</dbReference>
<feature type="domain" description="OmpR/PhoB-type" evidence="10">
    <location>
        <begin position="151"/>
        <end position="249"/>
    </location>
</feature>
<organism evidence="11 12">
    <name type="scientific">Streptomyces milbemycinicus</name>
    <dbReference type="NCBI Taxonomy" id="476552"/>
    <lineage>
        <taxon>Bacteria</taxon>
        <taxon>Bacillati</taxon>
        <taxon>Actinomycetota</taxon>
        <taxon>Actinomycetes</taxon>
        <taxon>Kitasatosporales</taxon>
        <taxon>Streptomycetaceae</taxon>
        <taxon>Streptomyces</taxon>
    </lineage>
</organism>
<feature type="DNA-binding region" description="OmpR/PhoB-type" evidence="8">
    <location>
        <begin position="151"/>
        <end position="249"/>
    </location>
</feature>
<evidence type="ECO:0000256" key="3">
    <source>
        <dbReference type="ARBA" id="ARBA00023012"/>
    </source>
</evidence>
<proteinExistence type="predicted"/>
<keyword evidence="6" id="KW-0804">Transcription</keyword>
<dbReference type="InterPro" id="IPR039420">
    <property type="entry name" value="WalR-like"/>
</dbReference>
<keyword evidence="2 7" id="KW-0597">Phosphoprotein</keyword>
<dbReference type="SUPFAM" id="SSF46894">
    <property type="entry name" value="C-terminal effector domain of the bipartite response regulators"/>
    <property type="match status" value="1"/>
</dbReference>
<evidence type="ECO:0000256" key="8">
    <source>
        <dbReference type="PROSITE-ProRule" id="PRU01091"/>
    </source>
</evidence>
<dbReference type="SMART" id="SM00448">
    <property type="entry name" value="REC"/>
    <property type="match status" value="1"/>
</dbReference>
<gene>
    <name evidence="11" type="ORF">ACI2L5_47240</name>
</gene>
<feature type="domain" description="Response regulatory" evidence="9">
    <location>
        <begin position="6"/>
        <end position="126"/>
    </location>
</feature>
<protein>
    <submittedName>
        <fullName evidence="11">Response regulator transcription factor</fullName>
    </submittedName>
</protein>
<dbReference type="SUPFAM" id="SSF52172">
    <property type="entry name" value="CheY-like"/>
    <property type="match status" value="1"/>
</dbReference>
<keyword evidence="5 8" id="KW-0238">DNA-binding</keyword>
<dbReference type="SMART" id="SM00862">
    <property type="entry name" value="Trans_reg_C"/>
    <property type="match status" value="1"/>
</dbReference>
<dbReference type="Pfam" id="PF00072">
    <property type="entry name" value="Response_reg"/>
    <property type="match status" value="1"/>
</dbReference>
<dbReference type="InterPro" id="IPR001867">
    <property type="entry name" value="OmpR/PhoB-type_DNA-bd"/>
</dbReference>
<evidence type="ECO:0000256" key="5">
    <source>
        <dbReference type="ARBA" id="ARBA00023125"/>
    </source>
</evidence>
<dbReference type="CDD" id="cd17627">
    <property type="entry name" value="REC_OmpR_PrrA-like"/>
    <property type="match status" value="1"/>
</dbReference>
<evidence type="ECO:0000256" key="7">
    <source>
        <dbReference type="PROSITE-ProRule" id="PRU00169"/>
    </source>
</evidence>
<comment type="caution">
    <text evidence="11">The sequence shown here is derived from an EMBL/GenBank/DDBJ whole genome shotgun (WGS) entry which is preliminary data.</text>
</comment>
<evidence type="ECO:0000313" key="11">
    <source>
        <dbReference type="EMBL" id="MFK4272429.1"/>
    </source>
</evidence>
<dbReference type="Proteomes" id="UP001620295">
    <property type="component" value="Unassembled WGS sequence"/>
</dbReference>
<dbReference type="CDD" id="cd00383">
    <property type="entry name" value="trans_reg_C"/>
    <property type="match status" value="1"/>
</dbReference>
<dbReference type="Gene3D" id="1.10.10.10">
    <property type="entry name" value="Winged helix-like DNA-binding domain superfamily/Winged helix DNA-binding domain"/>
    <property type="match status" value="1"/>
</dbReference>
<keyword evidence="3" id="KW-0902">Two-component regulatory system</keyword>